<dbReference type="VEuPathDB" id="TrichDB:TVAG_219950"/>
<dbReference type="VEuPathDB" id="TrichDB:TVAGG3_0683960"/>
<sequence>MERTLTFTDDEFHQNSYCNSLNSQIQCGKNNGDQGYSCKTTDNISYPHDDDCFSYFEKNLTDDQDFKETYWDYISFACNAKNAGRCYFQVFFDDDQGYVTRCKKYLDTIHTYDIQPVSLKRPEKLEN</sequence>
<dbReference type="RefSeq" id="XP_001327034.1">
    <property type="nucleotide sequence ID" value="XM_001326999.1"/>
</dbReference>
<reference evidence="1" key="2">
    <citation type="journal article" date="2007" name="Science">
        <title>Draft genome sequence of the sexually transmitted pathogen Trichomonas vaginalis.</title>
        <authorList>
            <person name="Carlton J.M."/>
            <person name="Hirt R.P."/>
            <person name="Silva J.C."/>
            <person name="Delcher A.L."/>
            <person name="Schatz M."/>
            <person name="Zhao Q."/>
            <person name="Wortman J.R."/>
            <person name="Bidwell S.L."/>
            <person name="Alsmark U.C.M."/>
            <person name="Besteiro S."/>
            <person name="Sicheritz-Ponten T."/>
            <person name="Noel C.J."/>
            <person name="Dacks J.B."/>
            <person name="Foster P.G."/>
            <person name="Simillion C."/>
            <person name="Van de Peer Y."/>
            <person name="Miranda-Saavedra D."/>
            <person name="Barton G.J."/>
            <person name="Westrop G.D."/>
            <person name="Mueller S."/>
            <person name="Dessi D."/>
            <person name="Fiori P.L."/>
            <person name="Ren Q."/>
            <person name="Paulsen I."/>
            <person name="Zhang H."/>
            <person name="Bastida-Corcuera F.D."/>
            <person name="Simoes-Barbosa A."/>
            <person name="Brown M.T."/>
            <person name="Hayes R.D."/>
            <person name="Mukherjee M."/>
            <person name="Okumura C.Y."/>
            <person name="Schneider R."/>
            <person name="Smith A.J."/>
            <person name="Vanacova S."/>
            <person name="Villalvazo M."/>
            <person name="Haas B.J."/>
            <person name="Pertea M."/>
            <person name="Feldblyum T.V."/>
            <person name="Utterback T.R."/>
            <person name="Shu C.L."/>
            <person name="Osoegawa K."/>
            <person name="de Jong P.J."/>
            <person name="Hrdy I."/>
            <person name="Horvathova L."/>
            <person name="Zubacova Z."/>
            <person name="Dolezal P."/>
            <person name="Malik S.B."/>
            <person name="Logsdon J.M. Jr."/>
            <person name="Henze K."/>
            <person name="Gupta A."/>
            <person name="Wang C.C."/>
            <person name="Dunne R.L."/>
            <person name="Upcroft J.A."/>
            <person name="Upcroft P."/>
            <person name="White O."/>
            <person name="Salzberg S.L."/>
            <person name="Tang P."/>
            <person name="Chiu C.-H."/>
            <person name="Lee Y.-S."/>
            <person name="Embley T.M."/>
            <person name="Coombs G.H."/>
            <person name="Mottram J.C."/>
            <person name="Tachezy J."/>
            <person name="Fraser-Liggett C.M."/>
            <person name="Johnson P.J."/>
        </authorList>
    </citation>
    <scope>NUCLEOTIDE SEQUENCE [LARGE SCALE GENOMIC DNA]</scope>
    <source>
        <strain evidence="1">G3</strain>
    </source>
</reference>
<gene>
    <name evidence="1" type="ORF">TVAG_219950</name>
</gene>
<evidence type="ECO:0000313" key="1">
    <source>
        <dbReference type="EMBL" id="EAY14811.1"/>
    </source>
</evidence>
<evidence type="ECO:0000313" key="2">
    <source>
        <dbReference type="Proteomes" id="UP000001542"/>
    </source>
</evidence>
<dbReference type="InParanoid" id="A2DXV1"/>
<proteinExistence type="predicted"/>
<reference evidence="1" key="1">
    <citation type="submission" date="2006-10" db="EMBL/GenBank/DDBJ databases">
        <authorList>
            <person name="Amadeo P."/>
            <person name="Zhao Q."/>
            <person name="Wortman J."/>
            <person name="Fraser-Liggett C."/>
            <person name="Carlton J."/>
        </authorList>
    </citation>
    <scope>NUCLEOTIDE SEQUENCE</scope>
    <source>
        <strain evidence="1">G3</strain>
    </source>
</reference>
<keyword evidence="2" id="KW-1185">Reference proteome</keyword>
<accession>A2DXV1</accession>
<dbReference type="KEGG" id="tva:4772808"/>
<organism evidence="1 2">
    <name type="scientific">Trichomonas vaginalis (strain ATCC PRA-98 / G3)</name>
    <dbReference type="NCBI Taxonomy" id="412133"/>
    <lineage>
        <taxon>Eukaryota</taxon>
        <taxon>Metamonada</taxon>
        <taxon>Parabasalia</taxon>
        <taxon>Trichomonadida</taxon>
        <taxon>Trichomonadidae</taxon>
        <taxon>Trichomonas</taxon>
    </lineage>
</organism>
<dbReference type="EMBL" id="DS113265">
    <property type="protein sequence ID" value="EAY14811.1"/>
    <property type="molecule type" value="Genomic_DNA"/>
</dbReference>
<name>A2DXV1_TRIV3</name>
<dbReference type="Proteomes" id="UP000001542">
    <property type="component" value="Unassembled WGS sequence"/>
</dbReference>
<protein>
    <submittedName>
        <fullName evidence="1">Uncharacterized protein</fullName>
    </submittedName>
</protein>
<dbReference type="AlphaFoldDB" id="A2DXV1"/>